<keyword evidence="1 6" id="KW-0597">Phosphoprotein</keyword>
<dbReference type="SMART" id="SM00862">
    <property type="entry name" value="Trans_reg_C"/>
    <property type="match status" value="1"/>
</dbReference>
<dbReference type="InterPro" id="IPR036388">
    <property type="entry name" value="WH-like_DNA-bd_sf"/>
</dbReference>
<evidence type="ECO:0000313" key="10">
    <source>
        <dbReference type="EMBL" id="MEJ8823414.1"/>
    </source>
</evidence>
<evidence type="ECO:0000259" key="9">
    <source>
        <dbReference type="PROSITE" id="PS51755"/>
    </source>
</evidence>
<dbReference type="PROSITE" id="PS51755">
    <property type="entry name" value="OMPR_PHOB"/>
    <property type="match status" value="1"/>
</dbReference>
<dbReference type="Pfam" id="PF00072">
    <property type="entry name" value="Response_reg"/>
    <property type="match status" value="1"/>
</dbReference>
<dbReference type="SUPFAM" id="SSF46894">
    <property type="entry name" value="C-terminal effector domain of the bipartite response regulators"/>
    <property type="match status" value="1"/>
</dbReference>
<dbReference type="Gene3D" id="1.10.10.10">
    <property type="entry name" value="Winged helix-like DNA-binding domain superfamily/Winged helix DNA-binding domain"/>
    <property type="match status" value="1"/>
</dbReference>
<dbReference type="InterPro" id="IPR039420">
    <property type="entry name" value="WalR-like"/>
</dbReference>
<feature type="domain" description="OmpR/PhoB-type" evidence="9">
    <location>
        <begin position="143"/>
        <end position="243"/>
    </location>
</feature>
<protein>
    <submittedName>
        <fullName evidence="10">Response regulator transcription factor</fullName>
    </submittedName>
</protein>
<keyword evidence="3" id="KW-0805">Transcription regulation</keyword>
<evidence type="ECO:0000256" key="1">
    <source>
        <dbReference type="ARBA" id="ARBA00022553"/>
    </source>
</evidence>
<dbReference type="Proteomes" id="UP001363010">
    <property type="component" value="Unassembled WGS sequence"/>
</dbReference>
<evidence type="ECO:0000256" key="5">
    <source>
        <dbReference type="ARBA" id="ARBA00023163"/>
    </source>
</evidence>
<proteinExistence type="predicted"/>
<evidence type="ECO:0000256" key="3">
    <source>
        <dbReference type="ARBA" id="ARBA00023015"/>
    </source>
</evidence>
<dbReference type="Gene3D" id="6.10.250.690">
    <property type="match status" value="1"/>
</dbReference>
<sequence>MSTHASHPQRDESAPRSLVFLIEDDPAVTKLVLNALAEFGFNAEGFNTGAAMLRRMQTEKPDLCIVDLGLPDMDGIDLVRRITAQTSAGVLILTGRGHTADRVMGLELGGDDYMTKPFESRELVARVRSILRRRMAANGAAGAQQRRYASFLGWRIDCAANILRAPDGTEHLLGTAETQVLRCFVERPHQILTREQLMGARDLLPTDRSIDVRISRLRRKIEVDPHDPVIIKTVYGAGYMFAAAVTWG</sequence>
<reference evidence="10 11" key="1">
    <citation type="submission" date="2024-03" db="EMBL/GenBank/DDBJ databases">
        <title>Novel species of the genus Variovorax.</title>
        <authorList>
            <person name="Liu Q."/>
            <person name="Xin Y.-H."/>
        </authorList>
    </citation>
    <scope>NUCLEOTIDE SEQUENCE [LARGE SCALE GENOMIC DNA]</scope>
    <source>
        <strain evidence="10 11">KACC 18501</strain>
    </source>
</reference>
<organism evidence="10 11">
    <name type="scientific">Variovorax humicola</name>
    <dbReference type="NCBI Taxonomy" id="1769758"/>
    <lineage>
        <taxon>Bacteria</taxon>
        <taxon>Pseudomonadati</taxon>
        <taxon>Pseudomonadota</taxon>
        <taxon>Betaproteobacteria</taxon>
        <taxon>Burkholderiales</taxon>
        <taxon>Comamonadaceae</taxon>
        <taxon>Variovorax</taxon>
    </lineage>
</organism>
<feature type="domain" description="Response regulatory" evidence="8">
    <location>
        <begin position="18"/>
        <end position="131"/>
    </location>
</feature>
<dbReference type="CDD" id="cd00383">
    <property type="entry name" value="trans_reg_C"/>
    <property type="match status" value="1"/>
</dbReference>
<dbReference type="RefSeq" id="WP_340364454.1">
    <property type="nucleotide sequence ID" value="NZ_JBBKZV010000008.1"/>
</dbReference>
<dbReference type="PANTHER" id="PTHR48111:SF4">
    <property type="entry name" value="DNA-BINDING DUAL TRANSCRIPTIONAL REGULATOR OMPR"/>
    <property type="match status" value="1"/>
</dbReference>
<keyword evidence="4 7" id="KW-0238">DNA-binding</keyword>
<evidence type="ECO:0000256" key="7">
    <source>
        <dbReference type="PROSITE-ProRule" id="PRU01091"/>
    </source>
</evidence>
<keyword evidence="11" id="KW-1185">Reference proteome</keyword>
<dbReference type="PROSITE" id="PS50110">
    <property type="entry name" value="RESPONSE_REGULATORY"/>
    <property type="match status" value="1"/>
</dbReference>
<dbReference type="SMART" id="SM00448">
    <property type="entry name" value="REC"/>
    <property type="match status" value="1"/>
</dbReference>
<evidence type="ECO:0000256" key="2">
    <source>
        <dbReference type="ARBA" id="ARBA00023012"/>
    </source>
</evidence>
<accession>A0ABU8W1M0</accession>
<evidence type="ECO:0000259" key="8">
    <source>
        <dbReference type="PROSITE" id="PS50110"/>
    </source>
</evidence>
<dbReference type="InterPro" id="IPR016032">
    <property type="entry name" value="Sig_transdc_resp-reg_C-effctor"/>
</dbReference>
<dbReference type="SUPFAM" id="SSF52172">
    <property type="entry name" value="CheY-like"/>
    <property type="match status" value="1"/>
</dbReference>
<name>A0ABU8W1M0_9BURK</name>
<evidence type="ECO:0000313" key="11">
    <source>
        <dbReference type="Proteomes" id="UP001363010"/>
    </source>
</evidence>
<gene>
    <name evidence="10" type="ORF">WKW80_15450</name>
</gene>
<dbReference type="Pfam" id="PF00486">
    <property type="entry name" value="Trans_reg_C"/>
    <property type="match status" value="1"/>
</dbReference>
<evidence type="ECO:0000256" key="6">
    <source>
        <dbReference type="PROSITE-ProRule" id="PRU00169"/>
    </source>
</evidence>
<dbReference type="InterPro" id="IPR001867">
    <property type="entry name" value="OmpR/PhoB-type_DNA-bd"/>
</dbReference>
<dbReference type="PANTHER" id="PTHR48111">
    <property type="entry name" value="REGULATOR OF RPOS"/>
    <property type="match status" value="1"/>
</dbReference>
<dbReference type="InterPro" id="IPR001789">
    <property type="entry name" value="Sig_transdc_resp-reg_receiver"/>
</dbReference>
<keyword evidence="5" id="KW-0804">Transcription</keyword>
<feature type="DNA-binding region" description="OmpR/PhoB-type" evidence="7">
    <location>
        <begin position="143"/>
        <end position="243"/>
    </location>
</feature>
<dbReference type="Gene3D" id="3.40.50.2300">
    <property type="match status" value="1"/>
</dbReference>
<evidence type="ECO:0000256" key="4">
    <source>
        <dbReference type="ARBA" id="ARBA00023125"/>
    </source>
</evidence>
<dbReference type="EMBL" id="JBBKZV010000008">
    <property type="protein sequence ID" value="MEJ8823414.1"/>
    <property type="molecule type" value="Genomic_DNA"/>
</dbReference>
<feature type="modified residue" description="4-aspartylphosphate" evidence="6">
    <location>
        <position position="67"/>
    </location>
</feature>
<dbReference type="InterPro" id="IPR011006">
    <property type="entry name" value="CheY-like_superfamily"/>
</dbReference>
<comment type="caution">
    <text evidence="10">The sequence shown here is derived from an EMBL/GenBank/DDBJ whole genome shotgun (WGS) entry which is preliminary data.</text>
</comment>
<keyword evidence="2" id="KW-0902">Two-component regulatory system</keyword>